<keyword evidence="4 12" id="KW-0812">Transmembrane</keyword>
<dbReference type="InterPro" id="IPR006603">
    <property type="entry name" value="PQ-loop_rpt"/>
</dbReference>
<evidence type="ECO:0000256" key="10">
    <source>
        <dbReference type="ARBA" id="ARBA00048473"/>
    </source>
</evidence>
<reference evidence="13" key="1">
    <citation type="submission" date="2023-08" db="EMBL/GenBank/DDBJ databases">
        <title>Black Yeasts Isolated from many extreme environments.</title>
        <authorList>
            <person name="Coleine C."/>
            <person name="Stajich J.E."/>
            <person name="Selbmann L."/>
        </authorList>
    </citation>
    <scope>NUCLEOTIDE SEQUENCE</scope>
    <source>
        <strain evidence="13">CCFEE 5810</strain>
    </source>
</reference>
<evidence type="ECO:0008006" key="15">
    <source>
        <dbReference type="Google" id="ProtNLM"/>
    </source>
</evidence>
<feature type="transmembrane region" description="Helical" evidence="12">
    <location>
        <begin position="9"/>
        <end position="30"/>
    </location>
</feature>
<dbReference type="GO" id="GO:0015184">
    <property type="term" value="F:L-cystine transmembrane transporter activity"/>
    <property type="evidence" value="ECO:0007669"/>
    <property type="project" value="TreeGrafter"/>
</dbReference>
<dbReference type="FunFam" id="1.20.1280.290:FF:000016">
    <property type="entry name" value="Cystinosin homolog"/>
    <property type="match status" value="1"/>
</dbReference>
<evidence type="ECO:0000256" key="12">
    <source>
        <dbReference type="SAM" id="Phobius"/>
    </source>
</evidence>
<evidence type="ECO:0000313" key="13">
    <source>
        <dbReference type="EMBL" id="KAK5692906.1"/>
    </source>
</evidence>
<evidence type="ECO:0000256" key="9">
    <source>
        <dbReference type="ARBA" id="ARBA00023228"/>
    </source>
</evidence>
<evidence type="ECO:0000313" key="14">
    <source>
        <dbReference type="Proteomes" id="UP001310594"/>
    </source>
</evidence>
<keyword evidence="6" id="KW-0769">Symport</keyword>
<evidence type="ECO:0000256" key="5">
    <source>
        <dbReference type="ARBA" id="ARBA00022737"/>
    </source>
</evidence>
<evidence type="ECO:0000256" key="11">
    <source>
        <dbReference type="SAM" id="MobiDB-lite"/>
    </source>
</evidence>
<comment type="caution">
    <text evidence="13">The sequence shown here is derived from an EMBL/GenBank/DDBJ whole genome shotgun (WGS) entry which is preliminary data.</text>
</comment>
<accession>A0AAN7VZQ4</accession>
<dbReference type="GO" id="GO:0005774">
    <property type="term" value="C:vacuolar membrane"/>
    <property type="evidence" value="ECO:0007669"/>
    <property type="project" value="TreeGrafter"/>
</dbReference>
<gene>
    <name evidence="13" type="ORF">LTR97_010382</name>
</gene>
<dbReference type="PANTHER" id="PTHR13131:SF5">
    <property type="entry name" value="CYSTINOSIN"/>
    <property type="match status" value="1"/>
</dbReference>
<dbReference type="PANTHER" id="PTHR13131">
    <property type="entry name" value="CYSTINOSIN"/>
    <property type="match status" value="1"/>
</dbReference>
<comment type="catalytic activity">
    <reaction evidence="10">
        <text>L-cystine(out) + H(+)(out) = L-cystine(in) + H(+)(in)</text>
        <dbReference type="Rhea" id="RHEA:66172"/>
        <dbReference type="ChEBI" id="CHEBI:15378"/>
        <dbReference type="ChEBI" id="CHEBI:35491"/>
    </reaction>
    <physiologicalReaction direction="left-to-right" evidence="10">
        <dbReference type="Rhea" id="RHEA:66173"/>
    </physiologicalReaction>
</comment>
<dbReference type="InterPro" id="IPR005282">
    <property type="entry name" value="LC_transporter"/>
</dbReference>
<dbReference type="Gene3D" id="1.20.1280.290">
    <property type="match status" value="1"/>
</dbReference>
<evidence type="ECO:0000256" key="1">
    <source>
        <dbReference type="ARBA" id="ARBA00004155"/>
    </source>
</evidence>
<dbReference type="Pfam" id="PF04193">
    <property type="entry name" value="PQ-loop"/>
    <property type="match status" value="2"/>
</dbReference>
<evidence type="ECO:0000256" key="8">
    <source>
        <dbReference type="ARBA" id="ARBA00023136"/>
    </source>
</evidence>
<feature type="transmembrane region" description="Helical" evidence="12">
    <location>
        <begin position="50"/>
        <end position="70"/>
    </location>
</feature>
<feature type="transmembrane region" description="Helical" evidence="12">
    <location>
        <begin position="91"/>
        <end position="111"/>
    </location>
</feature>
<protein>
    <recommendedName>
        <fullName evidence="15">Cystinosin</fullName>
    </recommendedName>
</protein>
<dbReference type="Proteomes" id="UP001310594">
    <property type="component" value="Unassembled WGS sequence"/>
</dbReference>
<dbReference type="AlphaFoldDB" id="A0AAN7VZQ4"/>
<dbReference type="GO" id="GO:0015293">
    <property type="term" value="F:symporter activity"/>
    <property type="evidence" value="ECO:0007669"/>
    <property type="project" value="UniProtKB-KW"/>
</dbReference>
<keyword evidence="7 12" id="KW-1133">Transmembrane helix</keyword>
<keyword evidence="3" id="KW-0813">Transport</keyword>
<evidence type="ECO:0000256" key="2">
    <source>
        <dbReference type="ARBA" id="ARBA00006855"/>
    </source>
</evidence>
<dbReference type="SMART" id="SM00679">
    <property type="entry name" value="CTNS"/>
    <property type="match status" value="2"/>
</dbReference>
<sequence>MLSNSGEQLAIAISGLCGWLYFLAWSLSFYPQPLLNYRRRTTQGLTPDFPLLNVFGFTCYTVSTAAFLYSPTVKAQYAARHPLSPEPTVRFNDLAFGAHAMVLCVITYSQFWPSLWGWKAGSGVSRDANNVTLSLLGIGIAGVGAVTVLVLMRGGDSIHDWAWIDVVYSLTYVKLLFTIFKYIPQALANFRRKSTVGWSIQQVLLDFSGGILSLLQLVIDSALQADWSGLTGNPVKLGLANISLAFDIVFITQHYVLYGAVAEQTKKDGGPANMARTPGDERRPLLPTERDGLR</sequence>
<feature type="compositionally biased region" description="Basic and acidic residues" evidence="11">
    <location>
        <begin position="278"/>
        <end position="294"/>
    </location>
</feature>
<proteinExistence type="inferred from homology"/>
<comment type="similarity">
    <text evidence="2">Belongs to the cystinosin family.</text>
</comment>
<name>A0AAN7VZQ4_9PEZI</name>
<evidence type="ECO:0000256" key="4">
    <source>
        <dbReference type="ARBA" id="ARBA00022692"/>
    </source>
</evidence>
<keyword evidence="5" id="KW-0677">Repeat</keyword>
<keyword evidence="9" id="KW-0458">Lysosome</keyword>
<evidence type="ECO:0000256" key="7">
    <source>
        <dbReference type="ARBA" id="ARBA00022989"/>
    </source>
</evidence>
<evidence type="ECO:0000256" key="3">
    <source>
        <dbReference type="ARBA" id="ARBA00022448"/>
    </source>
</evidence>
<evidence type="ECO:0000256" key="6">
    <source>
        <dbReference type="ARBA" id="ARBA00022847"/>
    </source>
</evidence>
<dbReference type="GO" id="GO:0000324">
    <property type="term" value="C:fungal-type vacuole"/>
    <property type="evidence" value="ECO:0007669"/>
    <property type="project" value="TreeGrafter"/>
</dbReference>
<dbReference type="EMBL" id="JAVRQU010000018">
    <property type="protein sequence ID" value="KAK5692906.1"/>
    <property type="molecule type" value="Genomic_DNA"/>
</dbReference>
<feature type="transmembrane region" description="Helical" evidence="12">
    <location>
        <begin position="131"/>
        <end position="151"/>
    </location>
</feature>
<comment type="subcellular location">
    <subcellularLocation>
        <location evidence="1">Lysosome membrane</location>
        <topology evidence="1">Multi-pass membrane protein</topology>
    </subcellularLocation>
</comment>
<feature type="transmembrane region" description="Helical" evidence="12">
    <location>
        <begin position="163"/>
        <end position="183"/>
    </location>
</feature>
<keyword evidence="8 12" id="KW-0472">Membrane</keyword>
<dbReference type="NCBIfam" id="TIGR00951">
    <property type="entry name" value="2A43"/>
    <property type="match status" value="1"/>
</dbReference>
<organism evidence="13 14">
    <name type="scientific">Elasticomyces elasticus</name>
    <dbReference type="NCBI Taxonomy" id="574655"/>
    <lineage>
        <taxon>Eukaryota</taxon>
        <taxon>Fungi</taxon>
        <taxon>Dikarya</taxon>
        <taxon>Ascomycota</taxon>
        <taxon>Pezizomycotina</taxon>
        <taxon>Dothideomycetes</taxon>
        <taxon>Dothideomycetidae</taxon>
        <taxon>Mycosphaerellales</taxon>
        <taxon>Teratosphaeriaceae</taxon>
        <taxon>Elasticomyces</taxon>
    </lineage>
</organism>
<feature type="region of interest" description="Disordered" evidence="11">
    <location>
        <begin position="268"/>
        <end position="294"/>
    </location>
</feature>